<dbReference type="InterPro" id="IPR049083">
    <property type="entry name" value="TACO1_YebC_N"/>
</dbReference>
<reference evidence="9 10" key="1">
    <citation type="submission" date="2019-01" db="EMBL/GenBank/DDBJ databases">
        <title>Lacunisphaera sp. strain TWA-58.</title>
        <authorList>
            <person name="Chen W.-M."/>
        </authorList>
    </citation>
    <scope>NUCLEOTIDE SEQUENCE [LARGE SCALE GENOMIC DNA]</scope>
    <source>
        <strain evidence="9 10">TWA-58</strain>
    </source>
</reference>
<dbReference type="RefSeq" id="WP_129048247.1">
    <property type="nucleotide sequence ID" value="NZ_SDHX01000001.1"/>
</dbReference>
<accession>A0A4Q1C6G9</accession>
<evidence type="ECO:0000256" key="6">
    <source>
        <dbReference type="HAMAP-Rule" id="MF_00693"/>
    </source>
</evidence>
<feature type="domain" description="TACO1/YebC-like N-terminal" evidence="8">
    <location>
        <begin position="5"/>
        <end position="76"/>
    </location>
</feature>
<keyword evidence="4 6" id="KW-0238">DNA-binding</keyword>
<evidence type="ECO:0000256" key="2">
    <source>
        <dbReference type="ARBA" id="ARBA00022490"/>
    </source>
</evidence>
<dbReference type="InterPro" id="IPR017856">
    <property type="entry name" value="Integrase-like_N"/>
</dbReference>
<dbReference type="EMBL" id="SDHX01000001">
    <property type="protein sequence ID" value="RXK54475.1"/>
    <property type="molecule type" value="Genomic_DNA"/>
</dbReference>
<dbReference type="Proteomes" id="UP000290218">
    <property type="component" value="Unassembled WGS sequence"/>
</dbReference>
<dbReference type="FunFam" id="1.10.10.200:FF:000002">
    <property type="entry name" value="Probable transcriptional regulatory protein CLM62_37755"/>
    <property type="match status" value="1"/>
</dbReference>
<evidence type="ECO:0000259" key="8">
    <source>
        <dbReference type="Pfam" id="PF20772"/>
    </source>
</evidence>
<dbReference type="GO" id="GO:0006355">
    <property type="term" value="P:regulation of DNA-templated transcription"/>
    <property type="evidence" value="ECO:0007669"/>
    <property type="project" value="UniProtKB-UniRule"/>
</dbReference>
<dbReference type="Pfam" id="PF01709">
    <property type="entry name" value="Transcrip_reg"/>
    <property type="match status" value="1"/>
</dbReference>
<evidence type="ECO:0000256" key="5">
    <source>
        <dbReference type="ARBA" id="ARBA00023163"/>
    </source>
</evidence>
<keyword evidence="5 6" id="KW-0804">Transcription</keyword>
<organism evidence="9 10">
    <name type="scientific">Oleiharenicola lentus</name>
    <dbReference type="NCBI Taxonomy" id="2508720"/>
    <lineage>
        <taxon>Bacteria</taxon>
        <taxon>Pseudomonadati</taxon>
        <taxon>Verrucomicrobiota</taxon>
        <taxon>Opitutia</taxon>
        <taxon>Opitutales</taxon>
        <taxon>Opitutaceae</taxon>
        <taxon>Oleiharenicola</taxon>
    </lineage>
</organism>
<gene>
    <name evidence="9" type="ORF">ESB00_00825</name>
</gene>
<dbReference type="InterPro" id="IPR002876">
    <property type="entry name" value="Transcrip_reg_TACO1-like"/>
</dbReference>
<keyword evidence="3 6" id="KW-0805">Transcription regulation</keyword>
<evidence type="ECO:0000313" key="10">
    <source>
        <dbReference type="Proteomes" id="UP000290218"/>
    </source>
</evidence>
<dbReference type="GO" id="GO:0003677">
    <property type="term" value="F:DNA binding"/>
    <property type="evidence" value="ECO:0007669"/>
    <property type="project" value="UniProtKB-UniRule"/>
</dbReference>
<dbReference type="InterPro" id="IPR026564">
    <property type="entry name" value="Transcrip_reg_TACO1-like_dom3"/>
</dbReference>
<protein>
    <recommendedName>
        <fullName evidence="6">Probable transcriptional regulatory protein ESB00_00825</fullName>
    </recommendedName>
</protein>
<dbReference type="InterPro" id="IPR048300">
    <property type="entry name" value="TACO1_YebC-like_2nd/3rd_dom"/>
</dbReference>
<evidence type="ECO:0000256" key="4">
    <source>
        <dbReference type="ARBA" id="ARBA00023125"/>
    </source>
</evidence>
<dbReference type="Pfam" id="PF20772">
    <property type="entry name" value="TACO1_YebC_N"/>
    <property type="match status" value="1"/>
</dbReference>
<dbReference type="NCBIfam" id="NF001030">
    <property type="entry name" value="PRK00110.1"/>
    <property type="match status" value="1"/>
</dbReference>
<evidence type="ECO:0000259" key="7">
    <source>
        <dbReference type="Pfam" id="PF01709"/>
    </source>
</evidence>
<feature type="domain" description="TACO1/YebC-like second and third" evidence="7">
    <location>
        <begin position="82"/>
        <end position="236"/>
    </location>
</feature>
<evidence type="ECO:0000256" key="3">
    <source>
        <dbReference type="ARBA" id="ARBA00023015"/>
    </source>
</evidence>
<evidence type="ECO:0000313" key="9">
    <source>
        <dbReference type="EMBL" id="RXK54475.1"/>
    </source>
</evidence>
<comment type="caution">
    <text evidence="9">The sequence shown here is derived from an EMBL/GenBank/DDBJ whole genome shotgun (WGS) entry which is preliminary data.</text>
</comment>
<dbReference type="HAMAP" id="MF_00693">
    <property type="entry name" value="Transcrip_reg_TACO1"/>
    <property type="match status" value="1"/>
</dbReference>
<dbReference type="NCBIfam" id="TIGR01033">
    <property type="entry name" value="YebC/PmpR family DNA-binding transcriptional regulator"/>
    <property type="match status" value="1"/>
</dbReference>
<dbReference type="AlphaFoldDB" id="A0A4Q1C6G9"/>
<keyword evidence="10" id="KW-1185">Reference proteome</keyword>
<sequence length="240" mass="25489">MAGHNKWSKVKRLKAVTDARKGKVFSRLSRDITMAAKAGGGDPDGNARLRTLLLKAREANMPAENVDRAIKKGTGELPGVVFEELHYEGYGPGGVAFVVQATTDNKVRTAQNIRSIFSVHGGNLAQNGAVAFQFLHAGQFLVAKDLVAEDKLMEIALEAGADDVITSEQGHEVRCGIHAFDKVAHALEKAGLKPESAEIAYIPTTTVPVDAATAASLEKLHDALDADDDVSAVYSNEDAG</sequence>
<evidence type="ECO:0000256" key="1">
    <source>
        <dbReference type="ARBA" id="ARBA00008724"/>
    </source>
</evidence>
<dbReference type="SUPFAM" id="SSF75625">
    <property type="entry name" value="YebC-like"/>
    <property type="match status" value="1"/>
</dbReference>
<dbReference type="OrthoDB" id="9781053at2"/>
<dbReference type="Gene3D" id="3.30.70.980">
    <property type="match status" value="2"/>
</dbReference>
<dbReference type="Gene3D" id="1.10.10.200">
    <property type="match status" value="1"/>
</dbReference>
<dbReference type="GO" id="GO:0005829">
    <property type="term" value="C:cytosol"/>
    <property type="evidence" value="ECO:0007669"/>
    <property type="project" value="TreeGrafter"/>
</dbReference>
<comment type="similarity">
    <text evidence="1 6">Belongs to the TACO1 family.</text>
</comment>
<dbReference type="NCBIfam" id="NF009044">
    <property type="entry name" value="PRK12378.1"/>
    <property type="match status" value="1"/>
</dbReference>
<comment type="subcellular location">
    <subcellularLocation>
        <location evidence="6">Cytoplasm</location>
    </subcellularLocation>
</comment>
<dbReference type="PANTHER" id="PTHR12532:SF6">
    <property type="entry name" value="TRANSCRIPTIONAL REGULATORY PROTEIN YEBC-RELATED"/>
    <property type="match status" value="1"/>
</dbReference>
<keyword evidence="2 6" id="KW-0963">Cytoplasm</keyword>
<dbReference type="PANTHER" id="PTHR12532">
    <property type="entry name" value="TRANSLATIONAL ACTIVATOR OF CYTOCHROME C OXIDASE 1"/>
    <property type="match status" value="1"/>
</dbReference>
<dbReference type="InterPro" id="IPR029072">
    <property type="entry name" value="YebC-like"/>
</dbReference>
<proteinExistence type="inferred from homology"/>
<name>A0A4Q1C6G9_9BACT</name>